<name>A0AAD4KQW5_9EURO</name>
<dbReference type="EMBL" id="JAJTJA010000007">
    <property type="protein sequence ID" value="KAH8696302.1"/>
    <property type="molecule type" value="Genomic_DNA"/>
</dbReference>
<dbReference type="InterPro" id="IPR055528">
    <property type="entry name" value="DUF7102"/>
</dbReference>
<sequence>MNDAIGSSFSESPSITDSAACHQSLDPIDLLNRFRDTELTRNISTGDGLITIGHTLVKTADNAVAAKFENEKLQIGKEGARYLSSVMKEVSQVRIWNDLTEEEWKSNRPLYSHKSGMKLELSILAAEQRDAMVAICQKEDPLVVLNETIPMLIKHERCTVDEGLEFPEHFLELPDILEHDLRSEKLEASRDTAQFLTSVLGYLDDNDGEKGGGSFYYNDRHREVSPLYIEPAAQYTPASKSWPHKESPNFLSWDEGIENTPKAQSDPHETRRHDESKYFMSQIPSIPEREIEISEGSDHQPTASPLKETIPIVEANGKRKLPDETCQTDKDAIQDSVGGDANPTGSKTTRPFGFRDKQLQNIITPSMLPSSLGTLSSFMQTRGQNKKRQRPSNESPYFNNPPMSNNVSVQESGEVAKTEEITPESPFPQHASQNDLSKPCFRFPLKESVKPLLLILSTTLLQANRSLVHSLENVSTTQNLRLIFRDYTSRLQTKSTVPDTPGIVEEADIICSPSTGILLTTSQETTQKYLPGHGSPTFDSRLKERIALVAYRYERLYVLVQVPVSVNAITMSSIRELGTFCVSLGRSCTVHTLLVPPDHILEWILAIATKYTIVLPDMLDEKETQESETLWSSYLDDQTQWELFLRHTGLNPFAAQSVLDILRNHQPQSYATDNGDRASDLSSFIEMSPITRRKMFQETVGERVLQRVERGIETDWQVEWAVDLN</sequence>
<feature type="domain" description="SAM-like" evidence="3">
    <location>
        <begin position="636"/>
        <end position="710"/>
    </location>
</feature>
<dbReference type="GeneID" id="70252446"/>
<accession>A0AAD4KQW5</accession>
<feature type="region of interest" description="Disordered" evidence="1">
    <location>
        <begin position="295"/>
        <end position="356"/>
    </location>
</feature>
<feature type="region of interest" description="Disordered" evidence="1">
    <location>
        <begin position="380"/>
        <end position="434"/>
    </location>
</feature>
<proteinExistence type="predicted"/>
<feature type="region of interest" description="Disordered" evidence="1">
    <location>
        <begin position="255"/>
        <end position="275"/>
    </location>
</feature>
<evidence type="ECO:0000256" key="1">
    <source>
        <dbReference type="SAM" id="MobiDB-lite"/>
    </source>
</evidence>
<dbReference type="Proteomes" id="UP001201262">
    <property type="component" value="Unassembled WGS sequence"/>
</dbReference>
<evidence type="ECO:0000259" key="2">
    <source>
        <dbReference type="Pfam" id="PF23394"/>
    </source>
</evidence>
<evidence type="ECO:0000313" key="4">
    <source>
        <dbReference type="EMBL" id="KAH8696302.1"/>
    </source>
</evidence>
<dbReference type="InterPro" id="IPR057559">
    <property type="entry name" value="SAM_6"/>
</dbReference>
<evidence type="ECO:0000313" key="5">
    <source>
        <dbReference type="Proteomes" id="UP001201262"/>
    </source>
</evidence>
<organism evidence="4 5">
    <name type="scientific">Talaromyces proteolyticus</name>
    <dbReference type="NCBI Taxonomy" id="1131652"/>
    <lineage>
        <taxon>Eukaryota</taxon>
        <taxon>Fungi</taxon>
        <taxon>Dikarya</taxon>
        <taxon>Ascomycota</taxon>
        <taxon>Pezizomycotina</taxon>
        <taxon>Eurotiomycetes</taxon>
        <taxon>Eurotiomycetidae</taxon>
        <taxon>Eurotiales</taxon>
        <taxon>Trichocomaceae</taxon>
        <taxon>Talaromyces</taxon>
        <taxon>Talaromyces sect. Bacilispori</taxon>
    </lineage>
</organism>
<reference evidence="4" key="1">
    <citation type="submission" date="2021-12" db="EMBL/GenBank/DDBJ databases">
        <title>Convergent genome expansion in fungi linked to evolution of root-endophyte symbiosis.</title>
        <authorList>
            <consortium name="DOE Joint Genome Institute"/>
            <person name="Ke Y.-H."/>
            <person name="Bonito G."/>
            <person name="Liao H.-L."/>
            <person name="Looney B."/>
            <person name="Rojas-Flechas A."/>
            <person name="Nash J."/>
            <person name="Hameed K."/>
            <person name="Schadt C."/>
            <person name="Martin F."/>
            <person name="Crous P.W."/>
            <person name="Miettinen O."/>
            <person name="Magnuson J.K."/>
            <person name="Labbe J."/>
            <person name="Jacobson D."/>
            <person name="Doktycz M.J."/>
            <person name="Veneault-Fourrey C."/>
            <person name="Kuo A."/>
            <person name="Mondo S."/>
            <person name="Calhoun S."/>
            <person name="Riley R."/>
            <person name="Ohm R."/>
            <person name="LaButti K."/>
            <person name="Andreopoulos B."/>
            <person name="Pangilinan J."/>
            <person name="Nolan M."/>
            <person name="Tritt A."/>
            <person name="Clum A."/>
            <person name="Lipzen A."/>
            <person name="Daum C."/>
            <person name="Barry K."/>
            <person name="Grigoriev I.V."/>
            <person name="Vilgalys R."/>
        </authorList>
    </citation>
    <scope>NUCLEOTIDE SEQUENCE</scope>
    <source>
        <strain evidence="4">PMI_201</strain>
    </source>
</reference>
<comment type="caution">
    <text evidence="4">The sequence shown here is derived from an EMBL/GenBank/DDBJ whole genome shotgun (WGS) entry which is preliminary data.</text>
</comment>
<keyword evidence="5" id="KW-1185">Reference proteome</keyword>
<evidence type="ECO:0000259" key="3">
    <source>
        <dbReference type="Pfam" id="PF23395"/>
    </source>
</evidence>
<feature type="domain" description="DUF7102" evidence="2">
    <location>
        <begin position="453"/>
        <end position="613"/>
    </location>
</feature>
<protein>
    <submittedName>
        <fullName evidence="4">Uncharacterized protein</fullName>
    </submittedName>
</protein>
<dbReference type="RefSeq" id="XP_046071240.1">
    <property type="nucleotide sequence ID" value="XM_046222159.1"/>
</dbReference>
<feature type="compositionally biased region" description="Basic and acidic residues" evidence="1">
    <location>
        <begin position="316"/>
        <end position="333"/>
    </location>
</feature>
<feature type="compositionally biased region" description="Basic and acidic residues" evidence="1">
    <location>
        <begin position="265"/>
        <end position="275"/>
    </location>
</feature>
<dbReference type="Pfam" id="PF23394">
    <property type="entry name" value="DUF7102"/>
    <property type="match status" value="1"/>
</dbReference>
<gene>
    <name evidence="4" type="ORF">BGW36DRAFT_462192</name>
</gene>
<dbReference type="Pfam" id="PF23395">
    <property type="entry name" value="SAM_6"/>
    <property type="match status" value="1"/>
</dbReference>
<dbReference type="AlphaFoldDB" id="A0AAD4KQW5"/>
<feature type="compositionally biased region" description="Polar residues" evidence="1">
    <location>
        <begin position="392"/>
        <end position="411"/>
    </location>
</feature>